<name>N4WA10_9BACI</name>
<dbReference type="Gene3D" id="3.40.630.30">
    <property type="match status" value="1"/>
</dbReference>
<reference evidence="1 2" key="1">
    <citation type="submission" date="2013-03" db="EMBL/GenBank/DDBJ databases">
        <title>Draft genome sequence of Gracibacillus halophilus YIM-C55.5, a moderately halophilic and thermophilic organism from the Xiaochaidamu salt lake.</title>
        <authorList>
            <person name="Sugumar T."/>
            <person name="Polireddy D.R."/>
            <person name="Antony A."/>
            <person name="Madhava Y.R."/>
            <person name="Sivakumar N."/>
        </authorList>
    </citation>
    <scope>NUCLEOTIDE SEQUENCE [LARGE SCALE GENOMIC DNA]</scope>
    <source>
        <strain evidence="1 2">YIM-C55.5</strain>
    </source>
</reference>
<dbReference type="eggNOG" id="COG1670">
    <property type="taxonomic scope" value="Bacteria"/>
</dbReference>
<organism evidence="1 2">
    <name type="scientific">Gracilibacillus halophilus YIM-C55.5</name>
    <dbReference type="NCBI Taxonomy" id="1308866"/>
    <lineage>
        <taxon>Bacteria</taxon>
        <taxon>Bacillati</taxon>
        <taxon>Bacillota</taxon>
        <taxon>Bacilli</taxon>
        <taxon>Bacillales</taxon>
        <taxon>Bacillaceae</taxon>
        <taxon>Gracilibacillus</taxon>
    </lineage>
</organism>
<dbReference type="Proteomes" id="UP000012283">
    <property type="component" value="Unassembled WGS sequence"/>
</dbReference>
<keyword evidence="2" id="KW-1185">Reference proteome</keyword>
<accession>N4WA10</accession>
<protein>
    <submittedName>
        <fullName evidence="1">Ribosomal-protein-serine N-acetyltransferase</fullName>
    </submittedName>
</protein>
<dbReference type="STRING" id="1308866.J416_12804"/>
<sequence>MFIYRIYNEPNKEEVMLMFVHKVDDELSLKLVERADAPEIFKLTDQCREYLRKWLVWVDDIRSADDTQSFIYQSMKEYGENS</sequence>
<dbReference type="AlphaFoldDB" id="N4WA10"/>
<dbReference type="SUPFAM" id="SSF55729">
    <property type="entry name" value="Acyl-CoA N-acyltransferases (Nat)"/>
    <property type="match status" value="1"/>
</dbReference>
<evidence type="ECO:0000313" key="2">
    <source>
        <dbReference type="Proteomes" id="UP000012283"/>
    </source>
</evidence>
<dbReference type="EMBL" id="APML01000060">
    <property type="protein sequence ID" value="ENH96084.1"/>
    <property type="molecule type" value="Genomic_DNA"/>
</dbReference>
<comment type="caution">
    <text evidence="1">The sequence shown here is derived from an EMBL/GenBank/DDBJ whole genome shotgun (WGS) entry which is preliminary data.</text>
</comment>
<evidence type="ECO:0000313" key="1">
    <source>
        <dbReference type="EMBL" id="ENH96084.1"/>
    </source>
</evidence>
<gene>
    <name evidence="1" type="ORF">J416_12804</name>
</gene>
<proteinExistence type="predicted"/>
<dbReference type="InterPro" id="IPR016181">
    <property type="entry name" value="Acyl_CoA_acyltransferase"/>
</dbReference>
<keyword evidence="1" id="KW-0808">Transferase</keyword>
<dbReference type="GO" id="GO:0016740">
    <property type="term" value="F:transferase activity"/>
    <property type="evidence" value="ECO:0007669"/>
    <property type="project" value="UniProtKB-KW"/>
</dbReference>
<dbReference type="PATRIC" id="fig|1308866.3.peg.2589"/>